<evidence type="ECO:0000256" key="1">
    <source>
        <dbReference type="SAM" id="MobiDB-lite"/>
    </source>
</evidence>
<keyword evidence="3" id="KW-1185">Reference proteome</keyword>
<name>A0AAW1LXR9_POPJA</name>
<feature type="compositionally biased region" description="Basic and acidic residues" evidence="1">
    <location>
        <begin position="96"/>
        <end position="105"/>
    </location>
</feature>
<feature type="compositionally biased region" description="Acidic residues" evidence="1">
    <location>
        <begin position="28"/>
        <end position="44"/>
    </location>
</feature>
<evidence type="ECO:0000313" key="2">
    <source>
        <dbReference type="EMBL" id="KAK9738690.1"/>
    </source>
</evidence>
<gene>
    <name evidence="2" type="ORF">QE152_g9682</name>
</gene>
<comment type="caution">
    <text evidence="2">The sequence shown here is derived from an EMBL/GenBank/DDBJ whole genome shotgun (WGS) entry which is preliminary data.</text>
</comment>
<accession>A0AAW1LXR9</accession>
<feature type="region of interest" description="Disordered" evidence="1">
    <location>
        <begin position="59"/>
        <end position="105"/>
    </location>
</feature>
<evidence type="ECO:0000313" key="3">
    <source>
        <dbReference type="Proteomes" id="UP001458880"/>
    </source>
</evidence>
<dbReference type="Proteomes" id="UP001458880">
    <property type="component" value="Unassembled WGS sequence"/>
</dbReference>
<reference evidence="2 3" key="1">
    <citation type="journal article" date="2024" name="BMC Genomics">
        <title>De novo assembly and annotation of Popillia japonica's genome with initial clues to its potential as an invasive pest.</title>
        <authorList>
            <person name="Cucini C."/>
            <person name="Boschi S."/>
            <person name="Funari R."/>
            <person name="Cardaioli E."/>
            <person name="Iannotti N."/>
            <person name="Marturano G."/>
            <person name="Paoli F."/>
            <person name="Bruttini M."/>
            <person name="Carapelli A."/>
            <person name="Frati F."/>
            <person name="Nardi F."/>
        </authorList>
    </citation>
    <scope>NUCLEOTIDE SEQUENCE [LARGE SCALE GENOMIC DNA]</scope>
    <source>
        <strain evidence="2">DMR45628</strain>
    </source>
</reference>
<proteinExistence type="predicted"/>
<dbReference type="EMBL" id="JASPKY010000084">
    <property type="protein sequence ID" value="KAK9738690.1"/>
    <property type="molecule type" value="Genomic_DNA"/>
</dbReference>
<feature type="region of interest" description="Disordered" evidence="1">
    <location>
        <begin position="1"/>
        <end position="46"/>
    </location>
</feature>
<organism evidence="2 3">
    <name type="scientific">Popillia japonica</name>
    <name type="common">Japanese beetle</name>
    <dbReference type="NCBI Taxonomy" id="7064"/>
    <lineage>
        <taxon>Eukaryota</taxon>
        <taxon>Metazoa</taxon>
        <taxon>Ecdysozoa</taxon>
        <taxon>Arthropoda</taxon>
        <taxon>Hexapoda</taxon>
        <taxon>Insecta</taxon>
        <taxon>Pterygota</taxon>
        <taxon>Neoptera</taxon>
        <taxon>Endopterygota</taxon>
        <taxon>Coleoptera</taxon>
        <taxon>Polyphaga</taxon>
        <taxon>Scarabaeiformia</taxon>
        <taxon>Scarabaeidae</taxon>
        <taxon>Rutelinae</taxon>
        <taxon>Popillia</taxon>
    </lineage>
</organism>
<sequence length="105" mass="12068">MDPSVFYGKSSNTKNFHMFTRLPPNNPEDSDDPDLSESDDDLNEEGVILAKESDSFFEEDAEELKNLPFPIPESDVEEYNNQSDWDTEDELPLAKFSDKSNKKEE</sequence>
<protein>
    <submittedName>
        <fullName evidence="2">Uncharacterized protein</fullName>
    </submittedName>
</protein>
<dbReference type="AlphaFoldDB" id="A0AAW1LXR9"/>